<reference evidence="1 3" key="1">
    <citation type="submission" date="2018-06" db="EMBL/GenBank/DDBJ databases">
        <authorList>
            <consortium name="Pathogen Informatics"/>
            <person name="Doyle S."/>
        </authorList>
    </citation>
    <scope>NUCLEOTIDE SEQUENCE [LARGE SCALE GENOMIC DNA]</scope>
    <source>
        <strain evidence="1 3">NCTC10692</strain>
    </source>
</reference>
<dbReference type="EMBL" id="UGUV01000003">
    <property type="protein sequence ID" value="SUE72334.1"/>
    <property type="molecule type" value="Genomic_DNA"/>
</dbReference>
<accession>A0A379PK82</accession>
<dbReference type="EMBL" id="UGUV01000003">
    <property type="protein sequence ID" value="SUE72772.1"/>
    <property type="molecule type" value="Genomic_DNA"/>
</dbReference>
<evidence type="ECO:0000313" key="3">
    <source>
        <dbReference type="Proteomes" id="UP000255303"/>
    </source>
</evidence>
<dbReference type="AlphaFoldDB" id="A0A379PK82"/>
<sequence length="66" mass="7523">MSREACQIEDLLHSAGYKTERIGGEVNVYDPVYQSVAGSNQLVLTHWKLKEIRSISQAWAFIEERA</sequence>
<evidence type="ECO:0000313" key="1">
    <source>
        <dbReference type="EMBL" id="SUE72334.1"/>
    </source>
</evidence>
<protein>
    <submittedName>
        <fullName evidence="1">Uncharacterized protein</fullName>
    </submittedName>
</protein>
<proteinExistence type="predicted"/>
<name>A0A379PK82_ECTOL</name>
<dbReference type="Proteomes" id="UP000255303">
    <property type="component" value="Unassembled WGS sequence"/>
</dbReference>
<organism evidence="1 3">
    <name type="scientific">Ectopseudomonas oleovorans</name>
    <name type="common">Pseudomonas oleovorans</name>
    <dbReference type="NCBI Taxonomy" id="301"/>
    <lineage>
        <taxon>Bacteria</taxon>
        <taxon>Pseudomonadati</taxon>
        <taxon>Pseudomonadota</taxon>
        <taxon>Gammaproteobacteria</taxon>
        <taxon>Pseudomonadales</taxon>
        <taxon>Pseudomonadaceae</taxon>
        <taxon>Ectopseudomonas</taxon>
    </lineage>
</organism>
<dbReference type="RefSeq" id="WP_020308157.1">
    <property type="nucleotide sequence ID" value="NZ_FNZC01000019.1"/>
</dbReference>
<gene>
    <name evidence="1" type="ORF">NCTC10692_04489</name>
    <name evidence="2" type="ORF">NCTC10692_04928</name>
</gene>
<evidence type="ECO:0000313" key="2">
    <source>
        <dbReference type="EMBL" id="SUE72772.1"/>
    </source>
</evidence>